<keyword evidence="1" id="KW-0472">Membrane</keyword>
<organism evidence="2 3">
    <name type="scientific">Aspergillus sclerotiicarbonarius (strain CBS 121057 / IBT 28362)</name>
    <dbReference type="NCBI Taxonomy" id="1448318"/>
    <lineage>
        <taxon>Eukaryota</taxon>
        <taxon>Fungi</taxon>
        <taxon>Dikarya</taxon>
        <taxon>Ascomycota</taxon>
        <taxon>Pezizomycotina</taxon>
        <taxon>Eurotiomycetes</taxon>
        <taxon>Eurotiomycetidae</taxon>
        <taxon>Eurotiales</taxon>
        <taxon>Aspergillaceae</taxon>
        <taxon>Aspergillus</taxon>
        <taxon>Aspergillus subgen. Circumdati</taxon>
    </lineage>
</organism>
<evidence type="ECO:0000313" key="3">
    <source>
        <dbReference type="Proteomes" id="UP000248423"/>
    </source>
</evidence>
<dbReference type="OrthoDB" id="3868412at2759"/>
<protein>
    <submittedName>
        <fullName evidence="2">Uncharacterized protein</fullName>
    </submittedName>
</protein>
<proteinExistence type="predicted"/>
<dbReference type="EMBL" id="KZ826472">
    <property type="protein sequence ID" value="PYI00221.1"/>
    <property type="molecule type" value="Genomic_DNA"/>
</dbReference>
<dbReference type="VEuPathDB" id="FungiDB:BO78DRAFT_330600"/>
<keyword evidence="1" id="KW-0812">Transmembrane</keyword>
<accession>A0A319DRE2</accession>
<keyword evidence="1" id="KW-1133">Transmembrane helix</keyword>
<dbReference type="Proteomes" id="UP000248423">
    <property type="component" value="Unassembled WGS sequence"/>
</dbReference>
<feature type="transmembrane region" description="Helical" evidence="1">
    <location>
        <begin position="37"/>
        <end position="56"/>
    </location>
</feature>
<name>A0A319DRE2_ASPSB</name>
<reference evidence="2 3" key="1">
    <citation type="submission" date="2018-02" db="EMBL/GenBank/DDBJ databases">
        <title>The genomes of Aspergillus section Nigri reveals drivers in fungal speciation.</title>
        <authorList>
            <consortium name="DOE Joint Genome Institute"/>
            <person name="Vesth T.C."/>
            <person name="Nybo J."/>
            <person name="Theobald S."/>
            <person name="Brandl J."/>
            <person name="Frisvad J.C."/>
            <person name="Nielsen K.F."/>
            <person name="Lyhne E.K."/>
            <person name="Kogle M.E."/>
            <person name="Kuo A."/>
            <person name="Riley R."/>
            <person name="Clum A."/>
            <person name="Nolan M."/>
            <person name="Lipzen A."/>
            <person name="Salamov A."/>
            <person name="Henrissat B."/>
            <person name="Wiebenga A."/>
            <person name="De vries R.P."/>
            <person name="Grigoriev I.V."/>
            <person name="Mortensen U.H."/>
            <person name="Andersen M.R."/>
            <person name="Baker S.E."/>
        </authorList>
    </citation>
    <scope>NUCLEOTIDE SEQUENCE [LARGE SCALE GENOMIC DNA]</scope>
    <source>
        <strain evidence="2 3">CBS 121057</strain>
    </source>
</reference>
<evidence type="ECO:0000313" key="2">
    <source>
        <dbReference type="EMBL" id="PYI00221.1"/>
    </source>
</evidence>
<dbReference type="AlphaFoldDB" id="A0A319DRE2"/>
<gene>
    <name evidence="2" type="ORF">BO78DRAFT_330600</name>
</gene>
<evidence type="ECO:0000256" key="1">
    <source>
        <dbReference type="SAM" id="Phobius"/>
    </source>
</evidence>
<keyword evidence="3" id="KW-1185">Reference proteome</keyword>
<sequence>STYDHRVWKTGLPVRSAVPKPHAGRLVVGWVTTSESLLLYVFLLLFFFFFSLLLTIDRVLPQPISCNVPYLQKMPTAQLTQATTLN</sequence>
<feature type="non-terminal residue" evidence="2">
    <location>
        <position position="1"/>
    </location>
</feature>